<evidence type="ECO:0000313" key="1">
    <source>
        <dbReference type="EMBL" id="KAB2608001.1"/>
    </source>
</evidence>
<reference evidence="1 2" key="1">
    <citation type="submission" date="2019-09" db="EMBL/GenBank/DDBJ databases">
        <authorList>
            <person name="Ou C."/>
        </authorList>
    </citation>
    <scope>NUCLEOTIDE SEQUENCE [LARGE SCALE GENOMIC DNA]</scope>
    <source>
        <strain evidence="1">S2</strain>
        <tissue evidence="1">Leaf</tissue>
    </source>
</reference>
<sequence>MGMRKQNLNQKGEVIVVCLLRKATLVEQPNKIDLLLSISISQRGASLHCHFAVYNESRGSLEEEQEQEQENEKIAATMEFSTRYNGIMKEVSSYSKNEDKALMVPLILTLETSFLALSSSPVNFSVYG</sequence>
<reference evidence="1 2" key="3">
    <citation type="submission" date="2019-11" db="EMBL/GenBank/DDBJ databases">
        <title>A de novo genome assembly of a pear dwarfing rootstock.</title>
        <authorList>
            <person name="Wang F."/>
            <person name="Wang J."/>
            <person name="Li S."/>
            <person name="Zhang Y."/>
            <person name="Fang M."/>
            <person name="Ma L."/>
            <person name="Zhao Y."/>
            <person name="Jiang S."/>
        </authorList>
    </citation>
    <scope>NUCLEOTIDE SEQUENCE [LARGE SCALE GENOMIC DNA]</scope>
    <source>
        <strain evidence="1">S2</strain>
        <tissue evidence="1">Leaf</tissue>
    </source>
</reference>
<organism evidence="1 2">
    <name type="scientific">Pyrus ussuriensis x Pyrus communis</name>
    <dbReference type="NCBI Taxonomy" id="2448454"/>
    <lineage>
        <taxon>Eukaryota</taxon>
        <taxon>Viridiplantae</taxon>
        <taxon>Streptophyta</taxon>
        <taxon>Embryophyta</taxon>
        <taxon>Tracheophyta</taxon>
        <taxon>Spermatophyta</taxon>
        <taxon>Magnoliopsida</taxon>
        <taxon>eudicotyledons</taxon>
        <taxon>Gunneridae</taxon>
        <taxon>Pentapetalae</taxon>
        <taxon>rosids</taxon>
        <taxon>fabids</taxon>
        <taxon>Rosales</taxon>
        <taxon>Rosaceae</taxon>
        <taxon>Amygdaloideae</taxon>
        <taxon>Maleae</taxon>
        <taxon>Pyrus</taxon>
    </lineage>
</organism>
<name>A0A5N5G2H9_9ROSA</name>
<keyword evidence="2" id="KW-1185">Reference proteome</keyword>
<reference evidence="2" key="2">
    <citation type="submission" date="2019-10" db="EMBL/GenBank/DDBJ databases">
        <title>A de novo genome assembly of a pear dwarfing rootstock.</title>
        <authorList>
            <person name="Wang F."/>
            <person name="Wang J."/>
            <person name="Li S."/>
            <person name="Zhang Y."/>
            <person name="Fang M."/>
            <person name="Ma L."/>
            <person name="Zhao Y."/>
            <person name="Jiang S."/>
        </authorList>
    </citation>
    <scope>NUCLEOTIDE SEQUENCE [LARGE SCALE GENOMIC DNA]</scope>
</reference>
<gene>
    <name evidence="1" type="ORF">D8674_011169</name>
</gene>
<comment type="caution">
    <text evidence="1">The sequence shown here is derived from an EMBL/GenBank/DDBJ whole genome shotgun (WGS) entry which is preliminary data.</text>
</comment>
<accession>A0A5N5G2H9</accession>
<dbReference type="AlphaFoldDB" id="A0A5N5G2H9"/>
<evidence type="ECO:0000313" key="2">
    <source>
        <dbReference type="Proteomes" id="UP000327157"/>
    </source>
</evidence>
<proteinExistence type="predicted"/>
<dbReference type="Proteomes" id="UP000327157">
    <property type="component" value="Chromosome 14"/>
</dbReference>
<protein>
    <submittedName>
        <fullName evidence="1">Autophagy-related protein 8A-like</fullName>
    </submittedName>
</protein>
<dbReference type="EMBL" id="SMOL01000553">
    <property type="protein sequence ID" value="KAB2608001.1"/>
    <property type="molecule type" value="Genomic_DNA"/>
</dbReference>